<dbReference type="Pfam" id="PF13378">
    <property type="entry name" value="MR_MLE_C"/>
    <property type="match status" value="1"/>
</dbReference>
<sequence length="332" mass="36806">VVTEDGVEGWGETYGLVAPKATAEIINDLLTGFVIGRDPMDRETLHDELYDLMRVRGYTGGFYLDALAGIDIALWDIAGKQTGESVAQLLGVRCRESIPAYVSGLPEDALGARCDLAASWQERGFDSFKFAMPMADEGPVMELESLRERLGKDARIACDLHWRYSKTEAVELARQLAPYRPWFLEAPLPTEDIEGLSWVADNSAQTIAAGEEWRTVYDARLRIDRRACHIVQPEMGHTGITQFMRIGRYAESHHLQIIPHATIGAGIFLAASLQVSATMRSVTSHEFQHSIFEPFRHFTSNVLSCEDGAYTLGQTPGIGVEPSDAMRAAMKR</sequence>
<feature type="non-terminal residue" evidence="3">
    <location>
        <position position="332"/>
    </location>
</feature>
<dbReference type="InterPro" id="IPR029017">
    <property type="entry name" value="Enolase-like_N"/>
</dbReference>
<evidence type="ECO:0000313" key="3">
    <source>
        <dbReference type="EMBL" id="SVA92015.1"/>
    </source>
</evidence>
<accession>A0A381ZRW8</accession>
<protein>
    <recommendedName>
        <fullName evidence="2">Mandelate racemase/muconate lactonizing enzyme C-terminal domain-containing protein</fullName>
    </recommendedName>
</protein>
<dbReference type="GO" id="GO:0009063">
    <property type="term" value="P:amino acid catabolic process"/>
    <property type="evidence" value="ECO:0007669"/>
    <property type="project" value="InterPro"/>
</dbReference>
<keyword evidence="1" id="KW-0456">Lyase</keyword>
<dbReference type="SUPFAM" id="SSF51604">
    <property type="entry name" value="Enolase C-terminal domain-like"/>
    <property type="match status" value="1"/>
</dbReference>
<dbReference type="Gene3D" id="3.20.20.120">
    <property type="entry name" value="Enolase-like C-terminal domain"/>
    <property type="match status" value="1"/>
</dbReference>
<dbReference type="SUPFAM" id="SSF54826">
    <property type="entry name" value="Enolase N-terminal domain-like"/>
    <property type="match status" value="1"/>
</dbReference>
<dbReference type="AlphaFoldDB" id="A0A381ZRW8"/>
<organism evidence="3">
    <name type="scientific">marine metagenome</name>
    <dbReference type="NCBI Taxonomy" id="408172"/>
    <lineage>
        <taxon>unclassified sequences</taxon>
        <taxon>metagenomes</taxon>
        <taxon>ecological metagenomes</taxon>
    </lineage>
</organism>
<dbReference type="InterPro" id="IPR029065">
    <property type="entry name" value="Enolase_C-like"/>
</dbReference>
<evidence type="ECO:0000259" key="2">
    <source>
        <dbReference type="SMART" id="SM00922"/>
    </source>
</evidence>
<dbReference type="PROSITE" id="PS00908">
    <property type="entry name" value="MR_MLE_1"/>
    <property type="match status" value="1"/>
</dbReference>
<dbReference type="CDD" id="cd03316">
    <property type="entry name" value="MR_like"/>
    <property type="match status" value="1"/>
</dbReference>
<dbReference type="InterPro" id="IPR018110">
    <property type="entry name" value="Mandel_Rmase/mucon_lact_enz_CS"/>
</dbReference>
<name>A0A381ZRW8_9ZZZZ</name>
<dbReference type="InterPro" id="IPR036849">
    <property type="entry name" value="Enolase-like_C_sf"/>
</dbReference>
<dbReference type="EMBL" id="UINC01022431">
    <property type="protein sequence ID" value="SVA92015.1"/>
    <property type="molecule type" value="Genomic_DNA"/>
</dbReference>
<dbReference type="SMART" id="SM00922">
    <property type="entry name" value="MR_MLE"/>
    <property type="match status" value="1"/>
</dbReference>
<dbReference type="InterPro" id="IPR034593">
    <property type="entry name" value="DgoD-like"/>
</dbReference>
<dbReference type="GO" id="GO:0016829">
    <property type="term" value="F:lyase activity"/>
    <property type="evidence" value="ECO:0007669"/>
    <property type="project" value="UniProtKB-KW"/>
</dbReference>
<dbReference type="InterPro" id="IPR013341">
    <property type="entry name" value="Mandelate_racemase_N_dom"/>
</dbReference>
<proteinExistence type="predicted"/>
<dbReference type="Gene3D" id="3.30.390.10">
    <property type="entry name" value="Enolase-like, N-terminal domain"/>
    <property type="match status" value="1"/>
</dbReference>
<dbReference type="Pfam" id="PF02746">
    <property type="entry name" value="MR_MLE_N"/>
    <property type="match status" value="1"/>
</dbReference>
<dbReference type="InterPro" id="IPR013342">
    <property type="entry name" value="Mandelate_racemase_C"/>
</dbReference>
<evidence type="ECO:0000256" key="1">
    <source>
        <dbReference type="ARBA" id="ARBA00023239"/>
    </source>
</evidence>
<feature type="domain" description="Mandelate racemase/muconate lactonizing enzyme C-terminal" evidence="2">
    <location>
        <begin position="110"/>
        <end position="206"/>
    </location>
</feature>
<reference evidence="3" key="1">
    <citation type="submission" date="2018-05" db="EMBL/GenBank/DDBJ databases">
        <authorList>
            <person name="Lanie J.A."/>
            <person name="Ng W.-L."/>
            <person name="Kazmierczak K.M."/>
            <person name="Andrzejewski T.M."/>
            <person name="Davidsen T.M."/>
            <person name="Wayne K.J."/>
            <person name="Tettelin H."/>
            <person name="Glass J.I."/>
            <person name="Rusch D."/>
            <person name="Podicherti R."/>
            <person name="Tsui H.-C.T."/>
            <person name="Winkler M.E."/>
        </authorList>
    </citation>
    <scope>NUCLEOTIDE SEQUENCE</scope>
</reference>
<feature type="non-terminal residue" evidence="3">
    <location>
        <position position="1"/>
    </location>
</feature>
<dbReference type="SFLD" id="SFLDS00001">
    <property type="entry name" value="Enolase"/>
    <property type="match status" value="1"/>
</dbReference>
<dbReference type="PANTHER" id="PTHR48080">
    <property type="entry name" value="D-GALACTONATE DEHYDRATASE-RELATED"/>
    <property type="match status" value="1"/>
</dbReference>
<gene>
    <name evidence="3" type="ORF">METZ01_LOCUS144869</name>
</gene>
<dbReference type="PANTHER" id="PTHR48080:SF2">
    <property type="entry name" value="D-GALACTONATE DEHYDRATASE"/>
    <property type="match status" value="1"/>
</dbReference>